<comment type="catalytic activity">
    <reaction evidence="6">
        <text>shikimate + ATP = 3-phosphoshikimate + ADP + H(+)</text>
        <dbReference type="Rhea" id="RHEA:13121"/>
        <dbReference type="ChEBI" id="CHEBI:15378"/>
        <dbReference type="ChEBI" id="CHEBI:30616"/>
        <dbReference type="ChEBI" id="CHEBI:36208"/>
        <dbReference type="ChEBI" id="CHEBI:145989"/>
        <dbReference type="ChEBI" id="CHEBI:456216"/>
        <dbReference type="EC" id="2.7.1.71"/>
    </reaction>
</comment>
<dbReference type="SUPFAM" id="SSF103263">
    <property type="entry name" value="Chorismate synthase, AroC"/>
    <property type="match status" value="1"/>
</dbReference>
<feature type="binding site" evidence="6">
    <location>
        <position position="127"/>
    </location>
    <ligand>
        <name>ATP</name>
        <dbReference type="ChEBI" id="CHEBI:30616"/>
    </ligand>
</feature>
<dbReference type="HAMAP" id="MF_00300">
    <property type="entry name" value="Chorismate_synth"/>
    <property type="match status" value="1"/>
</dbReference>
<comment type="function">
    <text evidence="6">Catalyzes the specific phosphorylation of the 3-hydroxyl group of shikimic acid using ATP as a cosubstrate.</text>
</comment>
<comment type="catalytic activity">
    <reaction evidence="7">
        <text>5-O-(1-carboxyvinyl)-3-phosphoshikimate = chorismate + phosphate</text>
        <dbReference type="Rhea" id="RHEA:21020"/>
        <dbReference type="ChEBI" id="CHEBI:29748"/>
        <dbReference type="ChEBI" id="CHEBI:43474"/>
        <dbReference type="ChEBI" id="CHEBI:57701"/>
        <dbReference type="EC" id="4.2.3.5"/>
    </reaction>
</comment>
<comment type="cofactor">
    <cofactor evidence="7">
        <name>FMNH2</name>
        <dbReference type="ChEBI" id="CHEBI:57618"/>
    </cofactor>
    <text evidence="7">Reduced FMN (FMNH(2)).</text>
</comment>
<evidence type="ECO:0000256" key="5">
    <source>
        <dbReference type="ARBA" id="ARBA00023239"/>
    </source>
</evidence>
<feature type="binding site" evidence="7">
    <location>
        <begin position="469"/>
        <end position="473"/>
    </location>
    <ligand>
        <name>FMN</name>
        <dbReference type="ChEBI" id="CHEBI:58210"/>
    </ligand>
</feature>
<evidence type="ECO:0000256" key="4">
    <source>
        <dbReference type="ARBA" id="ARBA00023141"/>
    </source>
</evidence>
<comment type="similarity">
    <text evidence="6">Belongs to the shikimate kinase family.</text>
</comment>
<keyword evidence="10" id="KW-1185">Reference proteome</keyword>
<evidence type="ECO:0000313" key="10">
    <source>
        <dbReference type="Proteomes" id="UP000193334"/>
    </source>
</evidence>
<dbReference type="GO" id="GO:0000287">
    <property type="term" value="F:magnesium ion binding"/>
    <property type="evidence" value="ECO:0007669"/>
    <property type="project" value="UniProtKB-UniRule"/>
</dbReference>
<dbReference type="Pfam" id="PF01202">
    <property type="entry name" value="SKI"/>
    <property type="match status" value="1"/>
</dbReference>
<gene>
    <name evidence="9" type="primary">aroC_1</name>
    <name evidence="7" type="synonym">aroC</name>
    <name evidence="6" type="synonym">aroK</name>
    <name evidence="9" type="ORF">STSP1_00412</name>
</gene>
<dbReference type="SUPFAM" id="SSF52540">
    <property type="entry name" value="P-loop containing nucleoside triphosphate hydrolases"/>
    <property type="match status" value="1"/>
</dbReference>
<dbReference type="EC" id="2.7.1.71" evidence="6"/>
<dbReference type="STRING" id="1941349.STSP1_00412"/>
<dbReference type="GO" id="GO:0005829">
    <property type="term" value="C:cytosol"/>
    <property type="evidence" value="ECO:0007669"/>
    <property type="project" value="TreeGrafter"/>
</dbReference>
<keyword evidence="6" id="KW-0067">ATP-binding</keyword>
<feature type="binding site" evidence="6">
    <location>
        <position position="84"/>
    </location>
    <ligand>
        <name>substrate</name>
    </ligand>
</feature>
<name>A0A1W6LJW1_9BACT</name>
<dbReference type="UniPathway" id="UPA00053">
    <property type="reaction ID" value="UER00088"/>
</dbReference>
<dbReference type="GO" id="GO:0008652">
    <property type="term" value="P:amino acid biosynthetic process"/>
    <property type="evidence" value="ECO:0007669"/>
    <property type="project" value="UniProtKB-KW"/>
</dbReference>
<dbReference type="Gene3D" id="3.60.150.10">
    <property type="entry name" value="Chorismate synthase AroC"/>
    <property type="match status" value="1"/>
</dbReference>
<dbReference type="GO" id="GO:0009073">
    <property type="term" value="P:aromatic amino acid family biosynthetic process"/>
    <property type="evidence" value="ECO:0007669"/>
    <property type="project" value="UniProtKB-KW"/>
</dbReference>
<dbReference type="HAMAP" id="MF_00109">
    <property type="entry name" value="Shikimate_kinase"/>
    <property type="match status" value="1"/>
</dbReference>
<comment type="pathway">
    <text evidence="1 7">Metabolic intermediate biosynthesis; chorismate biosynthesis; chorismate from D-erythrose 4-phosphate and phosphoenolpyruvate: step 7/7.</text>
</comment>
<dbReference type="InterPro" id="IPR035904">
    <property type="entry name" value="Chorismate_synth_AroC_sf"/>
</dbReference>
<dbReference type="GO" id="GO:0005524">
    <property type="term" value="F:ATP binding"/>
    <property type="evidence" value="ECO:0007669"/>
    <property type="project" value="UniProtKB-UniRule"/>
</dbReference>
<evidence type="ECO:0000256" key="6">
    <source>
        <dbReference type="HAMAP-Rule" id="MF_00109"/>
    </source>
</evidence>
<dbReference type="KEGG" id="pbp:STSP1_00412"/>
<reference evidence="10" key="1">
    <citation type="submission" date="2017-04" db="EMBL/GenBank/DDBJ databases">
        <title>Comparative genomics and description of representatives of a novel lineage of planctomycetes thriving in anoxic sediments.</title>
        <authorList>
            <person name="Spring S."/>
            <person name="Bunk B."/>
            <person name="Sproer C."/>
        </authorList>
    </citation>
    <scope>NUCLEOTIDE SEQUENCE [LARGE SCALE GENOMIC DNA]</scope>
    <source>
        <strain evidence="10">ST-PulAB-D4</strain>
    </source>
</reference>
<dbReference type="RefSeq" id="WP_085754758.1">
    <property type="nucleotide sequence ID" value="NZ_CP021023.1"/>
</dbReference>
<comment type="pathway">
    <text evidence="6">Metabolic intermediate biosynthesis; chorismate biosynthesis; chorismate from D-erythrose 4-phosphate and phosphoenolpyruvate: step 5/7.</text>
</comment>
<dbReference type="NCBIfam" id="TIGR00033">
    <property type="entry name" value="aroC"/>
    <property type="match status" value="1"/>
</dbReference>
<evidence type="ECO:0000256" key="2">
    <source>
        <dbReference type="ARBA" id="ARBA00008014"/>
    </source>
</evidence>
<keyword evidence="7" id="KW-0274">FAD</keyword>
<comment type="cofactor">
    <cofactor evidence="6">
        <name>Mg(2+)</name>
        <dbReference type="ChEBI" id="CHEBI:18420"/>
    </cofactor>
    <text evidence="6">Binds 1 Mg(2+) ion per subunit.</text>
</comment>
<keyword evidence="6" id="KW-0460">Magnesium</keyword>
<feature type="region of interest" description="Disordered" evidence="8">
    <location>
        <begin position="219"/>
        <end position="239"/>
    </location>
</feature>
<dbReference type="InterPro" id="IPR020541">
    <property type="entry name" value="Chorismate_synthase_CS"/>
</dbReference>
<sequence length="530" mass="57897">MKIIITGPKCSGKSTIGAEAAKRLEIPFYETDGIIEELYSREHNDKLNFYEICEKLGEAAFREYEKRAVKEAAELDWCIISVGGSTLMDSDSRRLLRDDSVIVLLKADLDILWERLKNRGSSIYFSRPSPEDYFRDVANKKIEAIEPFADVTIDVSDDKDNPGKFISAVTDYFAVLSKSPNTQGQVIRSTTFGESHGDAVGVVLDGLKPGIEFSAEDIQSELDRRRPGQSSVSTPRSEKDKVRILSGVFEGKTTGTPIAMIIENKDQDSTKYDIIKHLFRPGHADFTFWKKYGIRDHKGGGRSSGRETAGRVASGATAKKILSERGVKITASSAEIGGVKSSSYNENDIEANPVRCADKDAAEKMQQAIMDALKNGDSLGGIVELRISGAPAGLGDPVFGKLDARLAGALFSLGAVKGLEFGDGFEAARSLGSEFNDQMKDNDFQTNHAGGVLGGISTGQDILIRLAVKPTPSISRQQETVDIEGRSEKIKIEGRHDPCIVPRIIPVVESMAALVLLDCWEIQQRLRSDI</sequence>
<dbReference type="InterPro" id="IPR000623">
    <property type="entry name" value="Shikimate_kinase/TSH1"/>
</dbReference>
<comment type="subcellular location">
    <subcellularLocation>
        <location evidence="6">Cytoplasm</location>
    </subcellularLocation>
</comment>
<dbReference type="InterPro" id="IPR031322">
    <property type="entry name" value="Shikimate/glucono_kinase"/>
</dbReference>
<dbReference type="GO" id="GO:0010181">
    <property type="term" value="F:FMN binding"/>
    <property type="evidence" value="ECO:0007669"/>
    <property type="project" value="TreeGrafter"/>
</dbReference>
<dbReference type="InterPro" id="IPR000453">
    <property type="entry name" value="Chorismate_synth"/>
</dbReference>
<keyword evidence="7" id="KW-0285">Flavoprotein</keyword>
<keyword evidence="5 7" id="KW-0456">Lyase</keyword>
<organism evidence="9 10">
    <name type="scientific">Sedimentisphaera salicampi</name>
    <dbReference type="NCBI Taxonomy" id="1941349"/>
    <lineage>
        <taxon>Bacteria</taxon>
        <taxon>Pseudomonadati</taxon>
        <taxon>Planctomycetota</taxon>
        <taxon>Phycisphaerae</taxon>
        <taxon>Sedimentisphaerales</taxon>
        <taxon>Sedimentisphaeraceae</taxon>
        <taxon>Sedimentisphaera</taxon>
    </lineage>
</organism>
<feature type="binding site" evidence="6">
    <location>
        <position position="14"/>
    </location>
    <ligand>
        <name>Mg(2+)</name>
        <dbReference type="ChEBI" id="CHEBI:18420"/>
    </ligand>
</feature>
<dbReference type="EMBL" id="CP021023">
    <property type="protein sequence ID" value="ARN56042.1"/>
    <property type="molecule type" value="Genomic_DNA"/>
</dbReference>
<keyword evidence="3 7" id="KW-0028">Amino-acid biosynthesis</keyword>
<feature type="binding site" evidence="7">
    <location>
        <position position="454"/>
    </location>
    <ligand>
        <name>FMN</name>
        <dbReference type="ChEBI" id="CHEBI:58210"/>
    </ligand>
</feature>
<comment type="similarity">
    <text evidence="2 7">Belongs to the chorismate synthase family.</text>
</comment>
<dbReference type="GO" id="GO:0009423">
    <property type="term" value="P:chorismate biosynthetic process"/>
    <property type="evidence" value="ECO:0007669"/>
    <property type="project" value="UniProtKB-UniRule"/>
</dbReference>
<dbReference type="PANTHER" id="PTHR21085">
    <property type="entry name" value="CHORISMATE SYNTHASE"/>
    <property type="match status" value="1"/>
</dbReference>
<dbReference type="CDD" id="cd07304">
    <property type="entry name" value="Chorismate_synthase"/>
    <property type="match status" value="1"/>
</dbReference>
<keyword evidence="6" id="KW-0547">Nucleotide-binding</keyword>
<keyword evidence="6" id="KW-0963">Cytoplasm</keyword>
<protein>
    <recommendedName>
        <fullName evidence="6 7">Multifunctional fusion protein</fullName>
    </recommendedName>
    <domain>
        <recommendedName>
            <fullName evidence="7">Chorismate synthase</fullName>
            <shortName evidence="7">CS</shortName>
            <ecNumber evidence="7">4.2.3.5</ecNumber>
        </recommendedName>
        <alternativeName>
            <fullName evidence="7">5-enolpyruvylshikimate-3-phosphate phospholyase</fullName>
        </alternativeName>
    </domain>
    <domain>
        <recommendedName>
            <fullName evidence="6">Shikimate kinase</fullName>
            <shortName evidence="6">SK</shortName>
            <ecNumber evidence="6">2.7.1.71</ecNumber>
        </recommendedName>
    </domain>
</protein>
<keyword evidence="7" id="KW-0288">FMN</keyword>
<dbReference type="GO" id="GO:0004107">
    <property type="term" value="F:chorismate synthase activity"/>
    <property type="evidence" value="ECO:0007669"/>
    <property type="project" value="UniProtKB-UniRule"/>
</dbReference>
<keyword evidence="6" id="KW-0418">Kinase</keyword>
<keyword evidence="7" id="KW-0521">NADP</keyword>
<evidence type="ECO:0000256" key="1">
    <source>
        <dbReference type="ARBA" id="ARBA00005044"/>
    </source>
</evidence>
<proteinExistence type="inferred from homology"/>
<feature type="binding site" evidence="6">
    <location>
        <begin position="10"/>
        <end position="15"/>
    </location>
    <ligand>
        <name>ATP</name>
        <dbReference type="ChEBI" id="CHEBI:30616"/>
    </ligand>
</feature>
<keyword evidence="6" id="KW-0479">Metal-binding</keyword>
<evidence type="ECO:0000256" key="3">
    <source>
        <dbReference type="ARBA" id="ARBA00022605"/>
    </source>
</evidence>
<dbReference type="EC" id="4.2.3.5" evidence="7"/>
<comment type="subunit">
    <text evidence="7">Homotetramer.</text>
</comment>
<evidence type="ECO:0000256" key="7">
    <source>
        <dbReference type="HAMAP-Rule" id="MF_00300"/>
    </source>
</evidence>
<dbReference type="PANTHER" id="PTHR21085:SF0">
    <property type="entry name" value="CHORISMATE SYNTHASE"/>
    <property type="match status" value="1"/>
</dbReference>
<feature type="binding site" evidence="7">
    <location>
        <begin position="302"/>
        <end position="304"/>
    </location>
    <ligand>
        <name>FMN</name>
        <dbReference type="ChEBI" id="CHEBI:58210"/>
    </ligand>
</feature>
<feature type="binding site" evidence="6">
    <location>
        <position position="62"/>
    </location>
    <ligand>
        <name>substrate</name>
    </ligand>
</feature>
<keyword evidence="6" id="KW-0808">Transferase</keyword>
<keyword evidence="4 7" id="KW-0057">Aromatic amino acid biosynthesis</keyword>
<evidence type="ECO:0000256" key="8">
    <source>
        <dbReference type="SAM" id="MobiDB-lite"/>
    </source>
</evidence>
<dbReference type="PRINTS" id="PR01100">
    <property type="entry name" value="SHIKIMTKNASE"/>
</dbReference>
<comment type="function">
    <text evidence="7">Catalyzes the anti-1,4-elimination of the C-3 phosphate and the C-6 proR hydrogen from 5-enolpyruvylshikimate-3-phosphate (EPSP) to yield chorismate, which is the branch point compound that serves as the starting substrate for the three terminal pathways of aromatic amino acid biosynthesis. This reaction introduces a second double bond into the aromatic ring system.</text>
</comment>
<dbReference type="GO" id="GO:0004765">
    <property type="term" value="F:shikimate kinase activity"/>
    <property type="evidence" value="ECO:0007669"/>
    <property type="project" value="UniProtKB-UniRule"/>
</dbReference>
<dbReference type="InterPro" id="IPR027417">
    <property type="entry name" value="P-loop_NTPase"/>
</dbReference>
<dbReference type="PROSITE" id="PS00789">
    <property type="entry name" value="CHORISMATE_SYNTHASE_3"/>
    <property type="match status" value="1"/>
</dbReference>
<dbReference type="Proteomes" id="UP000193334">
    <property type="component" value="Chromosome"/>
</dbReference>
<comment type="subunit">
    <text evidence="6">Monomer.</text>
</comment>
<dbReference type="NCBIfam" id="NF003793">
    <property type="entry name" value="PRK05382.1"/>
    <property type="match status" value="1"/>
</dbReference>
<comment type="caution">
    <text evidence="7">Lacks conserved residue(s) required for the propagation of feature annotation.</text>
</comment>
<feature type="binding site" evidence="6">
    <location>
        <position position="32"/>
    </location>
    <ligand>
        <name>substrate</name>
    </ligand>
</feature>
<accession>A0A1W6LJW1</accession>
<feature type="binding site" evidence="7">
    <location>
        <position position="495"/>
    </location>
    <ligand>
        <name>FMN</name>
        <dbReference type="ChEBI" id="CHEBI:58210"/>
    </ligand>
</feature>
<dbReference type="Pfam" id="PF01264">
    <property type="entry name" value="Chorismate_synt"/>
    <property type="match status" value="1"/>
</dbReference>
<evidence type="ECO:0000313" key="9">
    <source>
        <dbReference type="EMBL" id="ARN56042.1"/>
    </source>
</evidence>
<dbReference type="Gene3D" id="3.40.50.300">
    <property type="entry name" value="P-loop containing nucleotide triphosphate hydrolases"/>
    <property type="match status" value="1"/>
</dbReference>
<dbReference type="AlphaFoldDB" id="A0A1W6LJW1"/>
<feature type="binding site" evidence="7">
    <location>
        <position position="225"/>
    </location>
    <ligand>
        <name>NADP(+)</name>
        <dbReference type="ChEBI" id="CHEBI:58349"/>
    </ligand>
</feature>